<keyword evidence="3" id="KW-1185">Reference proteome</keyword>
<sequence>MVICEGMIACASYVAPILPSVASTVGGWIGFGAGGPIAGTAAAGIQAGIGNVAAGSAFAVVQQAAMTTAAISFSSVLFTGALAAGGYYGVRKYFGV</sequence>
<evidence type="ECO:0000256" key="1">
    <source>
        <dbReference type="SAM" id="Phobius"/>
    </source>
</evidence>
<evidence type="ECO:0000313" key="2">
    <source>
        <dbReference type="EMBL" id="RZF44661.1"/>
    </source>
</evidence>
<keyword evidence="1" id="KW-0812">Transmembrane</keyword>
<evidence type="ECO:0000313" key="3">
    <source>
        <dbReference type="Proteomes" id="UP000291343"/>
    </source>
</evidence>
<reference evidence="2 3" key="1">
    <citation type="journal article" date="2017" name="Gigascience">
        <title>Genome sequence of the small brown planthopper, Laodelphax striatellus.</title>
        <authorList>
            <person name="Zhu J."/>
            <person name="Jiang F."/>
            <person name="Wang X."/>
            <person name="Yang P."/>
            <person name="Bao Y."/>
            <person name="Zhao W."/>
            <person name="Wang W."/>
            <person name="Lu H."/>
            <person name="Wang Q."/>
            <person name="Cui N."/>
            <person name="Li J."/>
            <person name="Chen X."/>
            <person name="Luo L."/>
            <person name="Yu J."/>
            <person name="Kang L."/>
            <person name="Cui F."/>
        </authorList>
    </citation>
    <scope>NUCLEOTIDE SEQUENCE [LARGE SCALE GENOMIC DNA]</scope>
    <source>
        <strain evidence="2">Lst14</strain>
    </source>
</reference>
<keyword evidence="1" id="KW-1133">Transmembrane helix</keyword>
<dbReference type="Proteomes" id="UP000291343">
    <property type="component" value="Unassembled WGS sequence"/>
</dbReference>
<accession>A0A482XH55</accession>
<protein>
    <submittedName>
        <fullName evidence="2">Uncharacterized protein</fullName>
    </submittedName>
</protein>
<dbReference type="Gene3D" id="6.10.110.10">
    <property type="match status" value="1"/>
</dbReference>
<proteinExistence type="predicted"/>
<keyword evidence="1" id="KW-0472">Membrane</keyword>
<feature type="transmembrane region" description="Helical" evidence="1">
    <location>
        <begin position="69"/>
        <end position="90"/>
    </location>
</feature>
<dbReference type="InParanoid" id="A0A482XH55"/>
<dbReference type="AlphaFoldDB" id="A0A482XH55"/>
<organism evidence="2 3">
    <name type="scientific">Laodelphax striatellus</name>
    <name type="common">Small brown planthopper</name>
    <name type="synonym">Delphax striatella</name>
    <dbReference type="NCBI Taxonomy" id="195883"/>
    <lineage>
        <taxon>Eukaryota</taxon>
        <taxon>Metazoa</taxon>
        <taxon>Ecdysozoa</taxon>
        <taxon>Arthropoda</taxon>
        <taxon>Hexapoda</taxon>
        <taxon>Insecta</taxon>
        <taxon>Pterygota</taxon>
        <taxon>Neoptera</taxon>
        <taxon>Paraneoptera</taxon>
        <taxon>Hemiptera</taxon>
        <taxon>Auchenorrhyncha</taxon>
        <taxon>Fulgoroidea</taxon>
        <taxon>Delphacidae</taxon>
        <taxon>Criomorphinae</taxon>
        <taxon>Laodelphax</taxon>
    </lineage>
</organism>
<gene>
    <name evidence="2" type="ORF">LSTR_LSTR000613</name>
</gene>
<name>A0A482XH55_LAOST</name>
<dbReference type="EMBL" id="QKKF02010319">
    <property type="protein sequence ID" value="RZF44661.1"/>
    <property type="molecule type" value="Genomic_DNA"/>
</dbReference>
<dbReference type="InterPro" id="IPR038213">
    <property type="entry name" value="IFI6/IFI27-like_sf"/>
</dbReference>
<comment type="caution">
    <text evidence="2">The sequence shown here is derived from an EMBL/GenBank/DDBJ whole genome shotgun (WGS) entry which is preliminary data.</text>
</comment>